<evidence type="ECO:0000313" key="2">
    <source>
        <dbReference type="EMBL" id="GMG84625.1"/>
    </source>
</evidence>
<dbReference type="InterPro" id="IPR037523">
    <property type="entry name" value="VOC_core"/>
</dbReference>
<name>A0ABQ6LS85_9RHOB</name>
<gene>
    <name evidence="2" type="ORF">LNKW23_38410</name>
</gene>
<protein>
    <recommendedName>
        <fullName evidence="1">VOC domain-containing protein</fullName>
    </recommendedName>
</protein>
<dbReference type="InterPro" id="IPR029068">
    <property type="entry name" value="Glyas_Bleomycin-R_OHBP_Dase"/>
</dbReference>
<dbReference type="SUPFAM" id="SSF54593">
    <property type="entry name" value="Glyoxalase/Bleomycin resistance protein/Dihydroxybiphenyl dioxygenase"/>
    <property type="match status" value="1"/>
</dbReference>
<dbReference type="RefSeq" id="WP_285673705.1">
    <property type="nucleotide sequence ID" value="NZ_BSYI01000039.1"/>
</dbReference>
<dbReference type="InterPro" id="IPR004360">
    <property type="entry name" value="Glyas_Fos-R_dOase_dom"/>
</dbReference>
<dbReference type="EMBL" id="BSYI01000039">
    <property type="protein sequence ID" value="GMG84625.1"/>
    <property type="molecule type" value="Genomic_DNA"/>
</dbReference>
<comment type="caution">
    <text evidence="2">The sequence shown here is derived from an EMBL/GenBank/DDBJ whole genome shotgun (WGS) entry which is preliminary data.</text>
</comment>
<accession>A0ABQ6LS85</accession>
<dbReference type="PROSITE" id="PS51819">
    <property type="entry name" value="VOC"/>
    <property type="match status" value="1"/>
</dbReference>
<organism evidence="2 3">
    <name type="scientific">Paralimibaculum aggregatum</name>
    <dbReference type="NCBI Taxonomy" id="3036245"/>
    <lineage>
        <taxon>Bacteria</taxon>
        <taxon>Pseudomonadati</taxon>
        <taxon>Pseudomonadota</taxon>
        <taxon>Alphaproteobacteria</taxon>
        <taxon>Rhodobacterales</taxon>
        <taxon>Paracoccaceae</taxon>
        <taxon>Paralimibaculum</taxon>
    </lineage>
</organism>
<feature type="domain" description="VOC" evidence="1">
    <location>
        <begin position="4"/>
        <end position="142"/>
    </location>
</feature>
<dbReference type="Proteomes" id="UP001239909">
    <property type="component" value="Unassembled WGS sequence"/>
</dbReference>
<keyword evidence="3" id="KW-1185">Reference proteome</keyword>
<reference evidence="2 3" key="1">
    <citation type="submission" date="2023-04" db="EMBL/GenBank/DDBJ databases">
        <title>Marinoamorphus aggregata gen. nov., sp. Nov., isolate from tissue of brittle star Ophioplocus japonicus.</title>
        <authorList>
            <person name="Kawano K."/>
            <person name="Sawayama S."/>
            <person name="Nakagawa S."/>
        </authorList>
    </citation>
    <scope>NUCLEOTIDE SEQUENCE [LARGE SCALE GENOMIC DNA]</scope>
    <source>
        <strain evidence="2 3">NKW23</strain>
    </source>
</reference>
<sequence>MTWSIHHVNLPAPDVRASARFYTEILGLTEGTWVFPPAGEVGQISADPARLTVFPCPAAAEGANAGLHLIRPEPEFARKNGLDHNPSIGGHVAIQVPDLDAVIARLTAAGIPFSFAPTYAIPRMRHVYVYDPAMNLLEINEIVR</sequence>
<evidence type="ECO:0000313" key="3">
    <source>
        <dbReference type="Proteomes" id="UP001239909"/>
    </source>
</evidence>
<dbReference type="Pfam" id="PF00903">
    <property type="entry name" value="Glyoxalase"/>
    <property type="match status" value="1"/>
</dbReference>
<proteinExistence type="predicted"/>
<evidence type="ECO:0000259" key="1">
    <source>
        <dbReference type="PROSITE" id="PS51819"/>
    </source>
</evidence>
<dbReference type="Gene3D" id="3.10.180.10">
    <property type="entry name" value="2,3-Dihydroxybiphenyl 1,2-Dioxygenase, domain 1"/>
    <property type="match status" value="1"/>
</dbReference>